<dbReference type="Proteomes" id="UP000270296">
    <property type="component" value="Unassembled WGS sequence"/>
</dbReference>
<accession>A0A183J0C8</accession>
<dbReference type="EMBL" id="UZAM01012580">
    <property type="protein sequence ID" value="VDP22521.1"/>
    <property type="molecule type" value="Genomic_DNA"/>
</dbReference>
<organism evidence="3">
    <name type="scientific">Soboliphyme baturini</name>
    <dbReference type="NCBI Taxonomy" id="241478"/>
    <lineage>
        <taxon>Eukaryota</taxon>
        <taxon>Metazoa</taxon>
        <taxon>Ecdysozoa</taxon>
        <taxon>Nematoda</taxon>
        <taxon>Enoplea</taxon>
        <taxon>Dorylaimia</taxon>
        <taxon>Dioctophymatida</taxon>
        <taxon>Dioctophymatoidea</taxon>
        <taxon>Soboliphymatidae</taxon>
        <taxon>Soboliphyme</taxon>
    </lineage>
</organism>
<dbReference type="AlphaFoldDB" id="A0A183J0C8"/>
<evidence type="ECO:0000313" key="1">
    <source>
        <dbReference type="EMBL" id="VDP22521.1"/>
    </source>
</evidence>
<proteinExistence type="predicted"/>
<gene>
    <name evidence="1" type="ORF">SBAD_LOCUS9326</name>
</gene>
<dbReference type="WBParaSite" id="SBAD_0000966001-mRNA-1">
    <property type="protein sequence ID" value="SBAD_0000966001-mRNA-1"/>
    <property type="gene ID" value="SBAD_0000966001"/>
</dbReference>
<reference evidence="1 2" key="2">
    <citation type="submission" date="2018-11" db="EMBL/GenBank/DDBJ databases">
        <authorList>
            <consortium name="Pathogen Informatics"/>
        </authorList>
    </citation>
    <scope>NUCLEOTIDE SEQUENCE [LARGE SCALE GENOMIC DNA]</scope>
</reference>
<reference evidence="3" key="1">
    <citation type="submission" date="2016-06" db="UniProtKB">
        <authorList>
            <consortium name="WormBaseParasite"/>
        </authorList>
    </citation>
    <scope>IDENTIFICATION</scope>
</reference>
<sequence>MERVDIKFSELASSEDTSKGLDKGQIDLIVNLLIRLSAQVPDQSLIATSGLAAISASNIEILGKRCMYLAKVCLKPDIWGLVAELKVQSWLEKSLLSVVVRCIYNFITKTHAICANADSPEVGRFEDLTILCDAMYRMLNEAFINYEKWVLIHC</sequence>
<name>A0A183J0C8_9BILA</name>
<keyword evidence="2" id="KW-1185">Reference proteome</keyword>
<protein>
    <submittedName>
        <fullName evidence="3">ARM repeat superfamily protein</fullName>
    </submittedName>
</protein>
<evidence type="ECO:0000313" key="2">
    <source>
        <dbReference type="Proteomes" id="UP000270296"/>
    </source>
</evidence>
<evidence type="ECO:0000313" key="3">
    <source>
        <dbReference type="WBParaSite" id="SBAD_0000966001-mRNA-1"/>
    </source>
</evidence>